<name>A0A5B1CLK1_9BACT</name>
<comment type="caution">
    <text evidence="2">The sequence shown here is derived from an EMBL/GenBank/DDBJ whole genome shotgun (WGS) entry which is preliminary data.</text>
</comment>
<proteinExistence type="predicted"/>
<dbReference type="Proteomes" id="UP000322699">
    <property type="component" value="Unassembled WGS sequence"/>
</dbReference>
<evidence type="ECO:0000313" key="3">
    <source>
        <dbReference type="Proteomes" id="UP000322699"/>
    </source>
</evidence>
<keyword evidence="3" id="KW-1185">Reference proteome</keyword>
<protein>
    <submittedName>
        <fullName evidence="2">Uncharacterized protein</fullName>
    </submittedName>
</protein>
<feature type="compositionally biased region" description="Basic and acidic residues" evidence="1">
    <location>
        <begin position="1"/>
        <end position="35"/>
    </location>
</feature>
<dbReference type="EMBL" id="VRLW01000001">
    <property type="protein sequence ID" value="KAA1261161.1"/>
    <property type="molecule type" value="Genomic_DNA"/>
</dbReference>
<gene>
    <name evidence="2" type="ORF">LF1_37060</name>
</gene>
<sequence>MQGKSKDSEDEKQEGKSNKDSTSEKFTTEPQRDTESFLEVETLCSSVTLWFHQKSVQR</sequence>
<dbReference type="AlphaFoldDB" id="A0A5B1CLK1"/>
<evidence type="ECO:0000313" key="2">
    <source>
        <dbReference type="EMBL" id="KAA1261161.1"/>
    </source>
</evidence>
<evidence type="ECO:0000256" key="1">
    <source>
        <dbReference type="SAM" id="MobiDB-lite"/>
    </source>
</evidence>
<feature type="region of interest" description="Disordered" evidence="1">
    <location>
        <begin position="1"/>
        <end position="37"/>
    </location>
</feature>
<organism evidence="2 3">
    <name type="scientific">Rubripirellula obstinata</name>
    <dbReference type="NCBI Taxonomy" id="406547"/>
    <lineage>
        <taxon>Bacteria</taxon>
        <taxon>Pseudomonadati</taxon>
        <taxon>Planctomycetota</taxon>
        <taxon>Planctomycetia</taxon>
        <taxon>Pirellulales</taxon>
        <taxon>Pirellulaceae</taxon>
        <taxon>Rubripirellula</taxon>
    </lineage>
</organism>
<reference evidence="2 3" key="1">
    <citation type="submission" date="2019-08" db="EMBL/GenBank/DDBJ databases">
        <title>Deep-cultivation of Planctomycetes and their phenomic and genomic characterization uncovers novel biology.</title>
        <authorList>
            <person name="Wiegand S."/>
            <person name="Jogler M."/>
            <person name="Boedeker C."/>
            <person name="Pinto D."/>
            <person name="Vollmers J."/>
            <person name="Rivas-Marin E."/>
            <person name="Kohn T."/>
            <person name="Peeters S.H."/>
            <person name="Heuer A."/>
            <person name="Rast P."/>
            <person name="Oberbeckmann S."/>
            <person name="Bunk B."/>
            <person name="Jeske O."/>
            <person name="Meyerdierks A."/>
            <person name="Storesund J.E."/>
            <person name="Kallscheuer N."/>
            <person name="Luecker S."/>
            <person name="Lage O.M."/>
            <person name="Pohl T."/>
            <person name="Merkel B.J."/>
            <person name="Hornburger P."/>
            <person name="Mueller R.-W."/>
            <person name="Bruemmer F."/>
            <person name="Labrenz M."/>
            <person name="Spormann A.M."/>
            <person name="Op Den Camp H."/>
            <person name="Overmann J."/>
            <person name="Amann R."/>
            <person name="Jetten M.S.M."/>
            <person name="Mascher T."/>
            <person name="Medema M.H."/>
            <person name="Devos D.P."/>
            <person name="Kaster A.-K."/>
            <person name="Ovreas L."/>
            <person name="Rohde M."/>
            <person name="Galperin M.Y."/>
            <person name="Jogler C."/>
        </authorList>
    </citation>
    <scope>NUCLEOTIDE SEQUENCE [LARGE SCALE GENOMIC DNA]</scope>
    <source>
        <strain evidence="2 3">LF1</strain>
    </source>
</reference>
<accession>A0A5B1CLK1</accession>